<dbReference type="GO" id="GO:0003677">
    <property type="term" value="F:DNA binding"/>
    <property type="evidence" value="ECO:0007669"/>
    <property type="project" value="UniProtKB-KW"/>
</dbReference>
<keyword evidence="7" id="KW-0238">DNA-binding</keyword>
<reference evidence="12 13" key="1">
    <citation type="submission" date="2012-05" db="EMBL/GenBank/DDBJ databases">
        <title>Recombination and specialization in a pathogen metapopulation.</title>
        <authorList>
            <person name="Gardiner A."/>
            <person name="Kemen E."/>
            <person name="Schultz-Larsen T."/>
            <person name="MacLean D."/>
            <person name="Van Oosterhout C."/>
            <person name="Jones J.D.G."/>
        </authorList>
    </citation>
    <scope>NUCLEOTIDE SEQUENCE [LARGE SCALE GENOMIC DNA]</scope>
    <source>
        <strain evidence="12 13">Ac Nc2</strain>
    </source>
</reference>
<dbReference type="Gene3D" id="1.10.10.60">
    <property type="entry name" value="Homeodomain-like"/>
    <property type="match status" value="1"/>
</dbReference>
<dbReference type="InParanoid" id="A0A024G6R8"/>
<dbReference type="FunFam" id="1.10.10.60:FF:000151">
    <property type="entry name" value="histone H2A deubiquitinase MYSM1 isoform X2"/>
    <property type="match status" value="1"/>
</dbReference>
<dbReference type="Proteomes" id="UP000053237">
    <property type="component" value="Unassembled WGS sequence"/>
</dbReference>
<dbReference type="InterPro" id="IPR006447">
    <property type="entry name" value="Myb_dom_plants"/>
</dbReference>
<comment type="caution">
    <text evidence="12">The sequence shown here is derived from an EMBL/GenBank/DDBJ whole genome shotgun (WGS) entry which is preliminary data.</text>
</comment>
<dbReference type="GO" id="GO:0006508">
    <property type="term" value="P:proteolysis"/>
    <property type="evidence" value="ECO:0007669"/>
    <property type="project" value="UniProtKB-KW"/>
</dbReference>
<evidence type="ECO:0000259" key="10">
    <source>
        <dbReference type="PROSITE" id="PS51293"/>
    </source>
</evidence>
<evidence type="ECO:0000313" key="13">
    <source>
        <dbReference type="Proteomes" id="UP000053237"/>
    </source>
</evidence>
<proteinExistence type="predicted"/>
<accession>A0A024G6R8</accession>
<keyword evidence="6" id="KW-0482">Metalloprotease</keyword>
<evidence type="ECO:0000256" key="5">
    <source>
        <dbReference type="ARBA" id="ARBA00023015"/>
    </source>
</evidence>
<keyword evidence="1" id="KW-0645">Protease</keyword>
<dbReference type="GO" id="GO:0008237">
    <property type="term" value="F:metallopeptidase activity"/>
    <property type="evidence" value="ECO:0007669"/>
    <property type="project" value="UniProtKB-KW"/>
</dbReference>
<keyword evidence="4" id="KW-0862">Zinc</keyword>
<dbReference type="PROSITE" id="PS51294">
    <property type="entry name" value="HTH_MYB"/>
    <property type="match status" value="1"/>
</dbReference>
<dbReference type="PANTHER" id="PTHR12802">
    <property type="entry name" value="SWI/SNF COMPLEX-RELATED"/>
    <property type="match status" value="1"/>
</dbReference>
<protein>
    <recommendedName>
        <fullName evidence="14">HTH myb-type domain-containing protein</fullName>
    </recommendedName>
</protein>
<evidence type="ECO:0000259" key="11">
    <source>
        <dbReference type="PROSITE" id="PS51294"/>
    </source>
</evidence>
<dbReference type="InterPro" id="IPR001005">
    <property type="entry name" value="SANT/Myb"/>
</dbReference>
<feature type="domain" description="SANT" evidence="10">
    <location>
        <begin position="97"/>
        <end position="141"/>
    </location>
</feature>
<organism evidence="12 13">
    <name type="scientific">Albugo candida</name>
    <dbReference type="NCBI Taxonomy" id="65357"/>
    <lineage>
        <taxon>Eukaryota</taxon>
        <taxon>Sar</taxon>
        <taxon>Stramenopiles</taxon>
        <taxon>Oomycota</taxon>
        <taxon>Peronosporomycetes</taxon>
        <taxon>Albuginales</taxon>
        <taxon>Albuginaceae</taxon>
        <taxon>Albugo</taxon>
    </lineage>
</organism>
<gene>
    <name evidence="12" type="ORF">BN9_031370</name>
</gene>
<dbReference type="InterPro" id="IPR017930">
    <property type="entry name" value="Myb_dom"/>
</dbReference>
<evidence type="ECO:0000256" key="6">
    <source>
        <dbReference type="ARBA" id="ARBA00023049"/>
    </source>
</evidence>
<dbReference type="STRING" id="65357.A0A024G6R8"/>
<keyword evidence="3" id="KW-0378">Hydrolase</keyword>
<dbReference type="InterPro" id="IPR017884">
    <property type="entry name" value="SANT_dom"/>
</dbReference>
<evidence type="ECO:0000256" key="3">
    <source>
        <dbReference type="ARBA" id="ARBA00022801"/>
    </source>
</evidence>
<keyword evidence="13" id="KW-1185">Reference proteome</keyword>
<sequence length="205" mass="23830">MTSFDALMHASVMVSSREQLLTSKQSDRLFPKSHLQHSRNVESATQSLKPSIGSLPSMQEFLKCSQHRQPCAPSRHMQHLNLPTMHTTTRKQAFDTKLRERWTEKEHSLFMEGLLTYGRKWKKIQGLVGTKTVVQVRTHAYGYFAKLLRNFPDYWRSSDGSATCRAGTRESGGQEIPCMTPEDEHRIQVLERFVFRDHIFKRLEH</sequence>
<dbReference type="GO" id="GO:0046872">
    <property type="term" value="F:metal ion binding"/>
    <property type="evidence" value="ECO:0007669"/>
    <property type="project" value="UniProtKB-KW"/>
</dbReference>
<keyword evidence="5" id="KW-0805">Transcription regulation</keyword>
<evidence type="ECO:0000256" key="4">
    <source>
        <dbReference type="ARBA" id="ARBA00022833"/>
    </source>
</evidence>
<evidence type="ECO:0000256" key="2">
    <source>
        <dbReference type="ARBA" id="ARBA00022723"/>
    </source>
</evidence>
<feature type="domain" description="HTH myb-type" evidence="11">
    <location>
        <begin position="96"/>
        <end position="148"/>
    </location>
</feature>
<evidence type="ECO:0008006" key="14">
    <source>
        <dbReference type="Google" id="ProtNLM"/>
    </source>
</evidence>
<evidence type="ECO:0000313" key="12">
    <source>
        <dbReference type="EMBL" id="CCI42353.1"/>
    </source>
</evidence>
<dbReference type="InterPro" id="IPR009057">
    <property type="entry name" value="Homeodomain-like_sf"/>
</dbReference>
<dbReference type="Pfam" id="PF00249">
    <property type="entry name" value="Myb_DNA-binding"/>
    <property type="match status" value="1"/>
</dbReference>
<dbReference type="NCBIfam" id="TIGR01557">
    <property type="entry name" value="myb_SHAQKYF"/>
    <property type="match status" value="1"/>
</dbReference>
<keyword evidence="9" id="KW-0539">Nucleus</keyword>
<dbReference type="OrthoDB" id="118550at2759"/>
<dbReference type="SMART" id="SM00717">
    <property type="entry name" value="SANT"/>
    <property type="match status" value="1"/>
</dbReference>
<evidence type="ECO:0000256" key="7">
    <source>
        <dbReference type="ARBA" id="ARBA00023125"/>
    </source>
</evidence>
<keyword evidence="2" id="KW-0479">Metal-binding</keyword>
<dbReference type="AlphaFoldDB" id="A0A024G6R8"/>
<evidence type="ECO:0000256" key="1">
    <source>
        <dbReference type="ARBA" id="ARBA00022670"/>
    </source>
</evidence>
<evidence type="ECO:0000256" key="8">
    <source>
        <dbReference type="ARBA" id="ARBA00023163"/>
    </source>
</evidence>
<name>A0A024G6R8_9STRA</name>
<dbReference type="CDD" id="cd00167">
    <property type="entry name" value="SANT"/>
    <property type="match status" value="1"/>
</dbReference>
<dbReference type="PANTHER" id="PTHR12802:SF155">
    <property type="entry name" value="DEUBIQUITINASE MYSM1"/>
    <property type="match status" value="1"/>
</dbReference>
<dbReference type="EMBL" id="CAIX01000033">
    <property type="protein sequence ID" value="CCI42353.1"/>
    <property type="molecule type" value="Genomic_DNA"/>
</dbReference>
<keyword evidence="8" id="KW-0804">Transcription</keyword>
<dbReference type="SUPFAM" id="SSF46689">
    <property type="entry name" value="Homeodomain-like"/>
    <property type="match status" value="1"/>
</dbReference>
<dbReference type="PROSITE" id="PS51293">
    <property type="entry name" value="SANT"/>
    <property type="match status" value="1"/>
</dbReference>
<evidence type="ECO:0000256" key="9">
    <source>
        <dbReference type="ARBA" id="ARBA00023242"/>
    </source>
</evidence>